<evidence type="ECO:0000313" key="13">
    <source>
        <dbReference type="EMBL" id="BDT59488.1"/>
    </source>
</evidence>
<reference evidence="13" key="1">
    <citation type="submission" date="2022-11" db="EMBL/GenBank/DDBJ databases">
        <title>Isolation and characterization of PLA-degrading bacterium Massilia sp. from Antarctic soil.</title>
        <authorList>
            <person name="Sato K."/>
            <person name="Gomez-Fuentes C."/>
            <person name="Ahmad S.A."/>
            <person name="Zulkharnain A."/>
        </authorList>
    </citation>
    <scope>NUCLEOTIDE SEQUENCE</scope>
    <source>
        <strain evidence="13">N-3</strain>
    </source>
</reference>
<dbReference type="Proteomes" id="UP001163336">
    <property type="component" value="Chromosome"/>
</dbReference>
<dbReference type="InterPro" id="IPR001702">
    <property type="entry name" value="Porin_Gram-ve"/>
</dbReference>
<dbReference type="SUPFAM" id="SSF56935">
    <property type="entry name" value="Porins"/>
    <property type="match status" value="1"/>
</dbReference>
<dbReference type="Pfam" id="PF13609">
    <property type="entry name" value="Porin_4"/>
    <property type="match status" value="1"/>
</dbReference>
<gene>
    <name evidence="13" type="ORF">MasN3_29820</name>
</gene>
<keyword evidence="10" id="KW-0998">Cell outer membrane</keyword>
<evidence type="ECO:0000256" key="8">
    <source>
        <dbReference type="ARBA" id="ARBA00023114"/>
    </source>
</evidence>
<keyword evidence="8" id="KW-0626">Porin</keyword>
<feature type="domain" description="Porin" evidence="12">
    <location>
        <begin position="16"/>
        <end position="340"/>
    </location>
</feature>
<dbReference type="InterPro" id="IPR023614">
    <property type="entry name" value="Porin_dom_sf"/>
</dbReference>
<evidence type="ECO:0000256" key="4">
    <source>
        <dbReference type="ARBA" id="ARBA00022452"/>
    </source>
</evidence>
<dbReference type="InterPro" id="IPR050298">
    <property type="entry name" value="Gram-neg_bact_OMP"/>
</dbReference>
<keyword evidence="5" id="KW-0812">Transmembrane</keyword>
<evidence type="ECO:0000256" key="9">
    <source>
        <dbReference type="ARBA" id="ARBA00023136"/>
    </source>
</evidence>
<evidence type="ECO:0000256" key="10">
    <source>
        <dbReference type="ARBA" id="ARBA00023237"/>
    </source>
</evidence>
<evidence type="ECO:0000256" key="5">
    <source>
        <dbReference type="ARBA" id="ARBA00022692"/>
    </source>
</evidence>
<dbReference type="PANTHER" id="PTHR34501">
    <property type="entry name" value="PROTEIN YDDL-RELATED"/>
    <property type="match status" value="1"/>
</dbReference>
<name>A0ABM8C8C5_9BURK</name>
<feature type="signal peptide" evidence="11">
    <location>
        <begin position="1"/>
        <end position="28"/>
    </location>
</feature>
<comment type="subcellular location">
    <subcellularLocation>
        <location evidence="1">Cell outer membrane</location>
        <topology evidence="1">Multi-pass membrane protein</topology>
    </subcellularLocation>
</comment>
<dbReference type="Gene3D" id="2.40.160.10">
    <property type="entry name" value="Porin"/>
    <property type="match status" value="1"/>
</dbReference>
<evidence type="ECO:0000256" key="2">
    <source>
        <dbReference type="ARBA" id="ARBA00011233"/>
    </source>
</evidence>
<keyword evidence="4" id="KW-1134">Transmembrane beta strand</keyword>
<evidence type="ECO:0000256" key="6">
    <source>
        <dbReference type="ARBA" id="ARBA00022729"/>
    </source>
</evidence>
<evidence type="ECO:0000256" key="7">
    <source>
        <dbReference type="ARBA" id="ARBA00023065"/>
    </source>
</evidence>
<accession>A0ABM8C8C5</accession>
<evidence type="ECO:0000259" key="12">
    <source>
        <dbReference type="Pfam" id="PF13609"/>
    </source>
</evidence>
<comment type="subunit">
    <text evidence="2">Homotrimer.</text>
</comment>
<feature type="chain" id="PRO_5045784248" evidence="11">
    <location>
        <begin position="29"/>
        <end position="369"/>
    </location>
</feature>
<dbReference type="PRINTS" id="PR00182">
    <property type="entry name" value="ECOLNEIPORIN"/>
</dbReference>
<sequence length="369" mass="37894">MSYLEGQRRKAMLAGACLAGFLSAPACAQGNVTVYGIVDAALARISNANAEGKAVTKVPSLTGSLPSRIGFRGEEALGKGLSAVFAVEAGFGPDTGLSGQGNRLFGRQAWVGLKGGWGTLQLGRVMNMTYLSTARSDVLGPALFSISSIDLYLPNARSDNALAYVGNFKGWTVGASYSLGRDASSAGGAAATGCPGELAADDDACRQITALLGYETDAFGINAVYDRMRGGPGAANGLTSSANTDRRVGINAYVMLGRTKLGGGMFARTTDAAPGRTESDLYYLGVSHPLSASLTLDAQVARKAVDASADDSNLMAARLTYAFSKRTAVYGAVGRMDNRGQAAIALDVGGSAAPGRTQNGIMAGLRHSF</sequence>
<dbReference type="CDD" id="cd00342">
    <property type="entry name" value="gram_neg_porins"/>
    <property type="match status" value="1"/>
</dbReference>
<dbReference type="EMBL" id="AP026966">
    <property type="protein sequence ID" value="BDT59488.1"/>
    <property type="molecule type" value="Genomic_DNA"/>
</dbReference>
<keyword evidence="6 11" id="KW-0732">Signal</keyword>
<protein>
    <submittedName>
        <fullName evidence="13">Porin</fullName>
    </submittedName>
</protein>
<keyword evidence="14" id="KW-1185">Reference proteome</keyword>
<organism evidence="13 14">
    <name type="scientific">Massilia varians</name>
    <dbReference type="NCBI Taxonomy" id="457921"/>
    <lineage>
        <taxon>Bacteria</taxon>
        <taxon>Pseudomonadati</taxon>
        <taxon>Pseudomonadota</taxon>
        <taxon>Betaproteobacteria</taxon>
        <taxon>Burkholderiales</taxon>
        <taxon>Oxalobacteraceae</taxon>
        <taxon>Telluria group</taxon>
        <taxon>Massilia</taxon>
    </lineage>
</organism>
<keyword evidence="7" id="KW-0406">Ion transport</keyword>
<proteinExistence type="predicted"/>
<keyword evidence="3" id="KW-0813">Transport</keyword>
<evidence type="ECO:0000313" key="14">
    <source>
        <dbReference type="Proteomes" id="UP001163336"/>
    </source>
</evidence>
<evidence type="ECO:0000256" key="3">
    <source>
        <dbReference type="ARBA" id="ARBA00022448"/>
    </source>
</evidence>
<dbReference type="RefSeq" id="WP_281908202.1">
    <property type="nucleotide sequence ID" value="NZ_AP026966.1"/>
</dbReference>
<dbReference type="PANTHER" id="PTHR34501:SF9">
    <property type="entry name" value="MAJOR OUTER MEMBRANE PROTEIN P.IA"/>
    <property type="match status" value="1"/>
</dbReference>
<dbReference type="InterPro" id="IPR033900">
    <property type="entry name" value="Gram_neg_porin_domain"/>
</dbReference>
<evidence type="ECO:0000256" key="1">
    <source>
        <dbReference type="ARBA" id="ARBA00004571"/>
    </source>
</evidence>
<evidence type="ECO:0000256" key="11">
    <source>
        <dbReference type="SAM" id="SignalP"/>
    </source>
</evidence>
<keyword evidence="9" id="KW-0472">Membrane</keyword>